<dbReference type="FunFam" id="2.60.200.40:FF:000002">
    <property type="entry name" value="Diacylglycerol kinase"/>
    <property type="match status" value="1"/>
</dbReference>
<keyword evidence="10" id="KW-1185">Reference proteome</keyword>
<evidence type="ECO:0000256" key="4">
    <source>
        <dbReference type="ARBA" id="ARBA00022777"/>
    </source>
</evidence>
<keyword evidence="2 6" id="KW-0808">Transferase</keyword>
<dbReference type="GO" id="GO:0005524">
    <property type="term" value="F:ATP binding"/>
    <property type="evidence" value="ECO:0007669"/>
    <property type="project" value="UniProtKB-KW"/>
</dbReference>
<evidence type="ECO:0000256" key="2">
    <source>
        <dbReference type="ARBA" id="ARBA00022679"/>
    </source>
</evidence>
<evidence type="ECO:0000256" key="6">
    <source>
        <dbReference type="RuleBase" id="RU361128"/>
    </source>
</evidence>
<evidence type="ECO:0000256" key="7">
    <source>
        <dbReference type="SAM" id="MobiDB-lite"/>
    </source>
</evidence>
<sequence length="698" mass="77243">MSSFCCAHCHWCVLHPQLDVKCKPTFRQVASSIYRDRNRCQLTVKHHWVLRRQQENRCQACGKDTVYMQCSWCRLCYHHKPDCFKSALLSGNCLLGQHAKLIIPPTWILKISNQEMDCTSVRRSPSNPAFTLSPSSLKPSASVEALGKTGTRKSADDLVVASSASTTRLSLPSTTPPATSPRPVSSATCEFPFVVKPSCRSAVCPLIVFINPKAGGNQGVRLIKKFQGLLNPRQVFVLSDYGPKLGSTEGNSLFEVNLLTNQNLANFNFHIPTPSLELFGRLPNARILVCGGDGTVGWILSEIDSLGLYPTPPVAVLPLGTGNDLARTLQWGPGYTEEPLSKILTSVEEGRVVLLDRWNITSRPLTPNSQDCDEETEAFSSGTQMEERLPLNVMNNYFSLGADAATALEFHESRKANPDRFNSRLKNKIFYAGVGGKDLIKRSWKDLSDYVTLICDGVNLTSRLTELRPHVLLFLNIPKYSAGTVPWGHSSDPESQQRIDDKKIEVIGLTTASLATLQMGGHGDRICQCSEVQLTTRKVIPMQVDGEPCRLGPSIITIKLRNQAFVVQKSRRIDGSSPAHFSAANTSGRLVKIYIIYPDQSGTPETLDHLCQSAQHFVSLRIGPYSDLSAVRRQIKHFSNSPNCSASTVLPKQWIFLDMTAINGFVFGIDPNLESAHFITDILSNDNELFLLRQDDQK</sequence>
<dbReference type="PANTHER" id="PTHR11255">
    <property type="entry name" value="DIACYLGLYCEROL KINASE"/>
    <property type="match status" value="1"/>
</dbReference>
<feature type="domain" description="DAGKc" evidence="8">
    <location>
        <begin position="201"/>
        <end position="364"/>
    </location>
</feature>
<dbReference type="SMART" id="SM00046">
    <property type="entry name" value="DAGKc"/>
    <property type="match status" value="1"/>
</dbReference>
<dbReference type="Gene3D" id="3.40.50.10330">
    <property type="entry name" value="Probable inorganic polyphosphate/atp-NAD kinase, domain 1"/>
    <property type="match status" value="1"/>
</dbReference>
<comment type="similarity">
    <text evidence="1 6">Belongs to the eukaryotic diacylglycerol kinase family.</text>
</comment>
<dbReference type="SUPFAM" id="SSF111331">
    <property type="entry name" value="NAD kinase/diacylglycerol kinase-like"/>
    <property type="match status" value="1"/>
</dbReference>
<feature type="non-terminal residue" evidence="9">
    <location>
        <position position="698"/>
    </location>
</feature>
<feature type="region of interest" description="Disordered" evidence="7">
    <location>
        <begin position="365"/>
        <end position="384"/>
    </location>
</feature>
<protein>
    <recommendedName>
        <fullName evidence="6">Diacylglycerol kinase</fullName>
        <shortName evidence="6">DAG kinase</shortName>
        <ecNumber evidence="6">2.7.1.107</ecNumber>
    </recommendedName>
</protein>
<dbReference type="AlphaFoldDB" id="A0A0R3U9P0"/>
<dbReference type="OrthoDB" id="242257at2759"/>
<dbReference type="SMART" id="SM00045">
    <property type="entry name" value="DAGKa"/>
    <property type="match status" value="1"/>
</dbReference>
<keyword evidence="3 6" id="KW-0547">Nucleotide-binding</keyword>
<evidence type="ECO:0000256" key="1">
    <source>
        <dbReference type="ARBA" id="ARBA00009280"/>
    </source>
</evidence>
<dbReference type="STRING" id="53468.A0A0R3U9P0"/>
<dbReference type="Pfam" id="PF23578">
    <property type="entry name" value="DGKI"/>
    <property type="match status" value="1"/>
</dbReference>
<keyword evidence="4 6" id="KW-0418">Kinase</keyword>
<dbReference type="GO" id="GO:0005886">
    <property type="term" value="C:plasma membrane"/>
    <property type="evidence" value="ECO:0007669"/>
    <property type="project" value="TreeGrafter"/>
</dbReference>
<dbReference type="InterPro" id="IPR000756">
    <property type="entry name" value="Diacylglycerol_kin_accessory"/>
</dbReference>
<evidence type="ECO:0000313" key="9">
    <source>
        <dbReference type="EMBL" id="VDD77636.1"/>
    </source>
</evidence>
<name>A0A0R3U9P0_MESCO</name>
<dbReference type="EC" id="2.7.1.107" evidence="6"/>
<organism evidence="9 10">
    <name type="scientific">Mesocestoides corti</name>
    <name type="common">Flatworm</name>
    <dbReference type="NCBI Taxonomy" id="53468"/>
    <lineage>
        <taxon>Eukaryota</taxon>
        <taxon>Metazoa</taxon>
        <taxon>Spiralia</taxon>
        <taxon>Lophotrochozoa</taxon>
        <taxon>Platyhelminthes</taxon>
        <taxon>Cestoda</taxon>
        <taxon>Eucestoda</taxon>
        <taxon>Cyclophyllidea</taxon>
        <taxon>Mesocestoididae</taxon>
        <taxon>Mesocestoides</taxon>
    </lineage>
</organism>
<dbReference type="PROSITE" id="PS50146">
    <property type="entry name" value="DAGK"/>
    <property type="match status" value="1"/>
</dbReference>
<evidence type="ECO:0000256" key="3">
    <source>
        <dbReference type="ARBA" id="ARBA00022741"/>
    </source>
</evidence>
<accession>A0A0R3U9P0</accession>
<dbReference type="PANTHER" id="PTHR11255:SF80">
    <property type="entry name" value="EYE-SPECIFIC DIACYLGLYCEROL KINASE"/>
    <property type="match status" value="1"/>
</dbReference>
<dbReference type="InterPro" id="IPR037607">
    <property type="entry name" value="DGK"/>
</dbReference>
<dbReference type="InterPro" id="IPR001206">
    <property type="entry name" value="Diacylglycerol_kinase_cat_dom"/>
</dbReference>
<dbReference type="InterPro" id="IPR056383">
    <property type="entry name" value="DGKI-like_dom"/>
</dbReference>
<evidence type="ECO:0000259" key="8">
    <source>
        <dbReference type="PROSITE" id="PS50146"/>
    </source>
</evidence>
<dbReference type="InterPro" id="IPR017438">
    <property type="entry name" value="ATP-NAD_kinase_N"/>
</dbReference>
<dbReference type="Proteomes" id="UP000267029">
    <property type="component" value="Unassembled WGS sequence"/>
</dbReference>
<dbReference type="GO" id="GO:0007200">
    <property type="term" value="P:phospholipase C-activating G protein-coupled receptor signaling pathway"/>
    <property type="evidence" value="ECO:0007669"/>
    <property type="project" value="InterPro"/>
</dbReference>
<evidence type="ECO:0000256" key="5">
    <source>
        <dbReference type="ARBA" id="ARBA00022840"/>
    </source>
</evidence>
<gene>
    <name evidence="9" type="ORF">MCOS_LOCUS3639</name>
</gene>
<keyword evidence="5 6" id="KW-0067">ATP-binding</keyword>
<comment type="catalytic activity">
    <reaction evidence="6">
        <text>a 1,2-diacyl-sn-glycerol + ATP = a 1,2-diacyl-sn-glycero-3-phosphate + ADP + H(+)</text>
        <dbReference type="Rhea" id="RHEA:10272"/>
        <dbReference type="ChEBI" id="CHEBI:15378"/>
        <dbReference type="ChEBI" id="CHEBI:17815"/>
        <dbReference type="ChEBI" id="CHEBI:30616"/>
        <dbReference type="ChEBI" id="CHEBI:58608"/>
        <dbReference type="ChEBI" id="CHEBI:456216"/>
        <dbReference type="EC" id="2.7.1.107"/>
    </reaction>
</comment>
<dbReference type="Gene3D" id="2.60.200.40">
    <property type="match status" value="1"/>
</dbReference>
<dbReference type="EMBL" id="UXSR01000897">
    <property type="protein sequence ID" value="VDD77636.1"/>
    <property type="molecule type" value="Genomic_DNA"/>
</dbReference>
<dbReference type="Pfam" id="PF00609">
    <property type="entry name" value="DAGK_acc"/>
    <property type="match status" value="1"/>
</dbReference>
<evidence type="ECO:0000313" key="10">
    <source>
        <dbReference type="Proteomes" id="UP000267029"/>
    </source>
</evidence>
<dbReference type="InterPro" id="IPR016064">
    <property type="entry name" value="NAD/diacylglycerol_kinase_sf"/>
</dbReference>
<reference evidence="9 10" key="1">
    <citation type="submission" date="2018-10" db="EMBL/GenBank/DDBJ databases">
        <authorList>
            <consortium name="Pathogen Informatics"/>
        </authorList>
    </citation>
    <scope>NUCLEOTIDE SEQUENCE [LARGE SCALE GENOMIC DNA]</scope>
</reference>
<proteinExistence type="inferred from homology"/>
<dbReference type="GO" id="GO:0004143">
    <property type="term" value="F:ATP-dependent diacylglycerol kinase activity"/>
    <property type="evidence" value="ECO:0007669"/>
    <property type="project" value="UniProtKB-EC"/>
</dbReference>
<dbReference type="Pfam" id="PF00781">
    <property type="entry name" value="DAGK_cat"/>
    <property type="match status" value="1"/>
</dbReference>